<organism evidence="2 3">
    <name type="scientific">Nocardioides aquaticus</name>
    <dbReference type="NCBI Taxonomy" id="160826"/>
    <lineage>
        <taxon>Bacteria</taxon>
        <taxon>Bacillati</taxon>
        <taxon>Actinomycetota</taxon>
        <taxon>Actinomycetes</taxon>
        <taxon>Propionibacteriales</taxon>
        <taxon>Nocardioidaceae</taxon>
        <taxon>Nocardioides</taxon>
    </lineage>
</organism>
<feature type="region of interest" description="Disordered" evidence="1">
    <location>
        <begin position="1"/>
        <end position="41"/>
    </location>
</feature>
<accession>A0ABX8ELW5</accession>
<reference evidence="2 3" key="1">
    <citation type="submission" date="2021-05" db="EMBL/GenBank/DDBJ databases">
        <title>Complete genome of Nocardioides aquaticus KCTC 9944T isolated from meromictic and hypersaline Ekho Lake, Antarctica.</title>
        <authorList>
            <person name="Hwang K."/>
            <person name="Kim K.M."/>
            <person name="Choe H."/>
        </authorList>
    </citation>
    <scope>NUCLEOTIDE SEQUENCE [LARGE SCALE GENOMIC DNA]</scope>
    <source>
        <strain evidence="2 3">KCTC 9944</strain>
    </source>
</reference>
<name>A0ABX8ELW5_9ACTN</name>
<sequence length="281" mass="31735">MRSVVRRRTGPQPAVRPAPAAAPPAAPPAARQRRRQRQRQRHRRFQYVFVVTYGRSGSTLVQGLLNTLPRTLVRGENGLYLVHLYRALADSRRFRSRHDKYRGRAPSSAFFGVRHTKERYFHRAVRGIVKDSVLGPVDPSSVDRLGFKEVQWHRVEPEEVAGFFDMMDAAFPGARYVLNTRDPEAVLKSGFWRRVDDDVAAQRVEAIKEIQQFLRETRPERVLDVAYEAVTAADQAVQDRQLVALGEFVTGDPVPTELLEAMRATVAQPHGPNSTAAQSST</sequence>
<dbReference type="EMBL" id="CP075371">
    <property type="protein sequence ID" value="QVT80875.1"/>
    <property type="molecule type" value="Genomic_DNA"/>
</dbReference>
<protein>
    <recommendedName>
        <fullName evidence="4">Sulfotransferase family protein</fullName>
    </recommendedName>
</protein>
<gene>
    <name evidence="2" type="ORF">ENKNEFLB_03276</name>
</gene>
<keyword evidence="3" id="KW-1185">Reference proteome</keyword>
<proteinExistence type="predicted"/>
<feature type="compositionally biased region" description="Pro residues" evidence="1">
    <location>
        <begin position="14"/>
        <end position="27"/>
    </location>
</feature>
<evidence type="ECO:0000313" key="3">
    <source>
        <dbReference type="Proteomes" id="UP000679307"/>
    </source>
</evidence>
<dbReference type="Proteomes" id="UP000679307">
    <property type="component" value="Chromosome"/>
</dbReference>
<dbReference type="Pfam" id="PF13469">
    <property type="entry name" value="Sulfotransfer_3"/>
    <property type="match status" value="1"/>
</dbReference>
<feature type="compositionally biased region" description="Basic residues" evidence="1">
    <location>
        <begin position="31"/>
        <end position="41"/>
    </location>
</feature>
<evidence type="ECO:0000313" key="2">
    <source>
        <dbReference type="EMBL" id="QVT80875.1"/>
    </source>
</evidence>
<evidence type="ECO:0008006" key="4">
    <source>
        <dbReference type="Google" id="ProtNLM"/>
    </source>
</evidence>
<evidence type="ECO:0000256" key="1">
    <source>
        <dbReference type="SAM" id="MobiDB-lite"/>
    </source>
</evidence>